<name>A0ABQ4IH49_9ACTN</name>
<sequence length="72" mass="7419">MVNRALTATRRTDRSGARLSSSAAITAATAADLSYGEDTTGRYGLVSPRATLALGRADPPRQGIVADGVFVP</sequence>
<evidence type="ECO:0000313" key="2">
    <source>
        <dbReference type="Proteomes" id="UP000647860"/>
    </source>
</evidence>
<evidence type="ECO:0000313" key="1">
    <source>
        <dbReference type="EMBL" id="GIJ17150.1"/>
    </source>
</evidence>
<gene>
    <name evidence="1" type="ORF">Vgi01_38340</name>
</gene>
<protein>
    <submittedName>
        <fullName evidence="1">Uncharacterized protein</fullName>
    </submittedName>
</protein>
<proteinExistence type="predicted"/>
<organism evidence="1 2">
    <name type="scientific">Micromonospora gifhornensis</name>
    <dbReference type="NCBI Taxonomy" id="84594"/>
    <lineage>
        <taxon>Bacteria</taxon>
        <taxon>Bacillati</taxon>
        <taxon>Actinomycetota</taxon>
        <taxon>Actinomycetes</taxon>
        <taxon>Micromonosporales</taxon>
        <taxon>Micromonosporaceae</taxon>
        <taxon>Micromonospora</taxon>
    </lineage>
</organism>
<dbReference type="Proteomes" id="UP000647860">
    <property type="component" value="Unassembled WGS sequence"/>
</dbReference>
<accession>A0ABQ4IH49</accession>
<dbReference type="EMBL" id="BOPA01000026">
    <property type="protein sequence ID" value="GIJ17150.1"/>
    <property type="molecule type" value="Genomic_DNA"/>
</dbReference>
<keyword evidence="2" id="KW-1185">Reference proteome</keyword>
<comment type="caution">
    <text evidence="1">The sequence shown here is derived from an EMBL/GenBank/DDBJ whole genome shotgun (WGS) entry which is preliminary data.</text>
</comment>
<reference evidence="1 2" key="1">
    <citation type="submission" date="2021-01" db="EMBL/GenBank/DDBJ databases">
        <title>Whole genome shotgun sequence of Verrucosispora gifhornensis NBRC 16317.</title>
        <authorList>
            <person name="Komaki H."/>
            <person name="Tamura T."/>
        </authorList>
    </citation>
    <scope>NUCLEOTIDE SEQUENCE [LARGE SCALE GENOMIC DNA]</scope>
    <source>
        <strain evidence="1 2">NBRC 16317</strain>
    </source>
</reference>